<dbReference type="EMBL" id="AP019860">
    <property type="protein sequence ID" value="BBM85025.1"/>
    <property type="molecule type" value="Genomic_DNA"/>
</dbReference>
<dbReference type="OrthoDB" id="9815217at2"/>
<evidence type="ECO:0000256" key="7">
    <source>
        <dbReference type="SAM" id="Phobius"/>
    </source>
</evidence>
<dbReference type="Pfam" id="PF13677">
    <property type="entry name" value="MotB_plug"/>
    <property type="match status" value="1"/>
</dbReference>
<dbReference type="KEGG" id="uam:UABAM_03388"/>
<dbReference type="InterPro" id="IPR025713">
    <property type="entry name" value="MotB-like_N_dom"/>
</dbReference>
<organism evidence="10 11">
    <name type="scientific">Uabimicrobium amorphum</name>
    <dbReference type="NCBI Taxonomy" id="2596890"/>
    <lineage>
        <taxon>Bacteria</taxon>
        <taxon>Pseudomonadati</taxon>
        <taxon>Planctomycetota</taxon>
        <taxon>Candidatus Uabimicrobiia</taxon>
        <taxon>Candidatus Uabimicrobiales</taxon>
        <taxon>Candidatus Uabimicrobiaceae</taxon>
        <taxon>Candidatus Uabimicrobium</taxon>
    </lineage>
</organism>
<accession>A0A5S9F3R5</accession>
<keyword evidence="7" id="KW-0812">Transmembrane</keyword>
<evidence type="ECO:0000313" key="11">
    <source>
        <dbReference type="Proteomes" id="UP000326354"/>
    </source>
</evidence>
<keyword evidence="3" id="KW-1003">Cell membrane</keyword>
<feature type="domain" description="OmpA-like" evidence="8">
    <location>
        <begin position="125"/>
        <end position="196"/>
    </location>
</feature>
<dbReference type="Pfam" id="PF00691">
    <property type="entry name" value="OmpA"/>
    <property type="match status" value="1"/>
</dbReference>
<name>A0A5S9F3R5_UABAM</name>
<evidence type="ECO:0000313" key="10">
    <source>
        <dbReference type="EMBL" id="BBM85025.1"/>
    </source>
</evidence>
<reference evidence="10 11" key="1">
    <citation type="submission" date="2019-08" db="EMBL/GenBank/DDBJ databases">
        <title>Complete genome sequence of Candidatus Uab amorphum.</title>
        <authorList>
            <person name="Shiratori T."/>
            <person name="Suzuki S."/>
            <person name="Kakizawa Y."/>
            <person name="Ishida K."/>
        </authorList>
    </citation>
    <scope>NUCLEOTIDE SEQUENCE [LARGE SCALE GENOMIC DNA]</scope>
    <source>
        <strain evidence="10 11">SRT547</strain>
    </source>
</reference>
<evidence type="ECO:0000256" key="5">
    <source>
        <dbReference type="ARBA" id="ARBA00023136"/>
    </source>
</evidence>
<evidence type="ECO:0000256" key="3">
    <source>
        <dbReference type="ARBA" id="ARBA00022475"/>
    </source>
</evidence>
<dbReference type="GO" id="GO:0005886">
    <property type="term" value="C:plasma membrane"/>
    <property type="evidence" value="ECO:0007669"/>
    <property type="project" value="UniProtKB-SubCell"/>
</dbReference>
<evidence type="ECO:0000256" key="1">
    <source>
        <dbReference type="ARBA" id="ARBA00004162"/>
    </source>
</evidence>
<dbReference type="InterPro" id="IPR036737">
    <property type="entry name" value="OmpA-like_sf"/>
</dbReference>
<dbReference type="InterPro" id="IPR006665">
    <property type="entry name" value="OmpA-like"/>
</dbReference>
<evidence type="ECO:0000256" key="2">
    <source>
        <dbReference type="ARBA" id="ARBA00008914"/>
    </source>
</evidence>
<dbReference type="SUPFAM" id="SSF103088">
    <property type="entry name" value="OmpA-like"/>
    <property type="match status" value="1"/>
</dbReference>
<comment type="subcellular location">
    <subcellularLocation>
        <location evidence="1">Cell membrane</location>
        <topology evidence="1">Single-pass membrane protein</topology>
    </subcellularLocation>
</comment>
<evidence type="ECO:0000256" key="6">
    <source>
        <dbReference type="SAM" id="MobiDB-lite"/>
    </source>
</evidence>
<dbReference type="RefSeq" id="WP_152022020.1">
    <property type="nucleotide sequence ID" value="NZ_AP019860.1"/>
</dbReference>
<evidence type="ECO:0000259" key="9">
    <source>
        <dbReference type="Pfam" id="PF13677"/>
    </source>
</evidence>
<dbReference type="AlphaFoldDB" id="A0A5S9F3R5"/>
<protein>
    <submittedName>
        <fullName evidence="10">MotB</fullName>
    </submittedName>
</protein>
<keyword evidence="5 7" id="KW-0472">Membrane</keyword>
<feature type="transmembrane region" description="Helical" evidence="7">
    <location>
        <begin position="12"/>
        <end position="36"/>
    </location>
</feature>
<comment type="similarity">
    <text evidence="2">Belongs to the MotB family.</text>
</comment>
<feature type="compositionally biased region" description="Polar residues" evidence="6">
    <location>
        <begin position="67"/>
        <end position="76"/>
    </location>
</feature>
<evidence type="ECO:0000259" key="8">
    <source>
        <dbReference type="Pfam" id="PF00691"/>
    </source>
</evidence>
<dbReference type="Proteomes" id="UP000326354">
    <property type="component" value="Chromosome"/>
</dbReference>
<sequence>MAKNKSFEKVPVPAYMTSFADMMTIVLTFFILLYSYADKRQLGVVKERIDAFNVAIDSMGLPGITTSGDKPVNLSSEKPKFPPFPGKQNEEEEENKELSPLPTITGTRIKQFERGFSTKIFLPKFAKKSAVLTKQQKNILQSLVKKMQTKEMINIIGYSHQEYSSPEENLKLAFRRALAITKYLYKYDIKMEQMRPMAKTGLSSDKQMVEISFEEF</sequence>
<keyword evidence="11" id="KW-1185">Reference proteome</keyword>
<keyword evidence="4 7" id="KW-1133">Transmembrane helix</keyword>
<proteinExistence type="inferred from homology"/>
<feature type="domain" description="Motility protein B-like N-terminal" evidence="9">
    <location>
        <begin position="13"/>
        <end position="37"/>
    </location>
</feature>
<feature type="region of interest" description="Disordered" evidence="6">
    <location>
        <begin position="67"/>
        <end position="99"/>
    </location>
</feature>
<evidence type="ECO:0000256" key="4">
    <source>
        <dbReference type="ARBA" id="ARBA00022989"/>
    </source>
</evidence>
<gene>
    <name evidence="10" type="ORF">UABAM_03388</name>
</gene>
<dbReference type="Gene3D" id="3.30.1330.60">
    <property type="entry name" value="OmpA-like domain"/>
    <property type="match status" value="1"/>
</dbReference>